<name>A0A6N2RQJ5_9FIRM</name>
<dbReference type="EMBL" id="CACRST010000009">
    <property type="protein sequence ID" value="VYS83693.1"/>
    <property type="molecule type" value="Genomic_DNA"/>
</dbReference>
<proteinExistence type="predicted"/>
<gene>
    <name evidence="1" type="ORF">BGLFYP119_00785</name>
</gene>
<sequence>MRREDLEKFAFLYMCREKDRDILLGKERMTFLDFDRLLYLTEILGLNLYRQEIWNVFAGQFGEQFQQLEQLYEETFSLVSYAPEETEEEQRQQWLRDFCKTAPDFVL</sequence>
<organism evidence="1">
    <name type="scientific">Blautia glucerasea</name>
    <dbReference type="NCBI Taxonomy" id="536633"/>
    <lineage>
        <taxon>Bacteria</taxon>
        <taxon>Bacillati</taxon>
        <taxon>Bacillota</taxon>
        <taxon>Clostridia</taxon>
        <taxon>Lachnospirales</taxon>
        <taxon>Lachnospiraceae</taxon>
        <taxon>Blautia</taxon>
    </lineage>
</organism>
<reference evidence="1" key="1">
    <citation type="submission" date="2019-11" db="EMBL/GenBank/DDBJ databases">
        <authorList>
            <person name="Feng L."/>
        </authorList>
    </citation>
    <scope>NUCLEOTIDE SEQUENCE</scope>
    <source>
        <strain evidence="1">BgluceraseaLFYP119</strain>
    </source>
</reference>
<accession>A0A6N2RQJ5</accession>
<evidence type="ECO:0000313" key="1">
    <source>
        <dbReference type="EMBL" id="VYS83693.1"/>
    </source>
</evidence>
<dbReference type="AlphaFoldDB" id="A0A6N2RQJ5"/>
<protein>
    <submittedName>
        <fullName evidence="1">Uncharacterized protein</fullName>
    </submittedName>
</protein>